<comment type="caution">
    <text evidence="7">The sequence shown here is derived from an EMBL/GenBank/DDBJ whole genome shotgun (WGS) entry which is preliminary data.</text>
</comment>
<dbReference type="InterPro" id="IPR022642">
    <property type="entry name" value="CheR_C"/>
</dbReference>
<dbReference type="InterPro" id="IPR029063">
    <property type="entry name" value="SAM-dependent_MTases_sf"/>
</dbReference>
<keyword evidence="3" id="KW-0489">Methyltransferase</keyword>
<evidence type="ECO:0000256" key="3">
    <source>
        <dbReference type="ARBA" id="ARBA00022603"/>
    </source>
</evidence>
<reference evidence="7 8" key="1">
    <citation type="submission" date="2015-12" db="EMBL/GenBank/DDBJ databases">
        <title>Genome sequence of Tistrella mobilis MCCC 1A02139.</title>
        <authorList>
            <person name="Lu L."/>
            <person name="Lai Q."/>
            <person name="Shao Z."/>
            <person name="Qian P."/>
        </authorList>
    </citation>
    <scope>NUCLEOTIDE SEQUENCE [LARGE SCALE GENOMIC DNA]</scope>
    <source>
        <strain evidence="7 8">MCCC 1A02139</strain>
    </source>
</reference>
<dbReference type="GO" id="GO:0032259">
    <property type="term" value="P:methylation"/>
    <property type="evidence" value="ECO:0007669"/>
    <property type="project" value="UniProtKB-KW"/>
</dbReference>
<gene>
    <name evidence="7" type="ORF">AUP44_04465</name>
</gene>
<dbReference type="GO" id="GO:0008983">
    <property type="term" value="F:protein-glutamate O-methyltransferase activity"/>
    <property type="evidence" value="ECO:0007669"/>
    <property type="project" value="UniProtKB-EC"/>
</dbReference>
<evidence type="ECO:0000313" key="8">
    <source>
        <dbReference type="Proteomes" id="UP000075787"/>
    </source>
</evidence>
<dbReference type="Pfam" id="PF03705">
    <property type="entry name" value="CheR_N"/>
    <property type="match status" value="1"/>
</dbReference>
<dbReference type="PRINTS" id="PR00996">
    <property type="entry name" value="CHERMTFRASE"/>
</dbReference>
<dbReference type="SMART" id="SM00138">
    <property type="entry name" value="MeTrc"/>
    <property type="match status" value="1"/>
</dbReference>
<dbReference type="EMBL" id="LPZR01000146">
    <property type="protein sequence ID" value="KYO52734.1"/>
    <property type="molecule type" value="Genomic_DNA"/>
</dbReference>
<dbReference type="OrthoDB" id="9816309at2"/>
<dbReference type="SUPFAM" id="SSF47757">
    <property type="entry name" value="Chemotaxis receptor methyltransferase CheR, N-terminal domain"/>
    <property type="match status" value="1"/>
</dbReference>
<dbReference type="InterPro" id="IPR036804">
    <property type="entry name" value="CheR_N_sf"/>
</dbReference>
<organism evidence="7 8">
    <name type="scientific">Tistrella mobilis</name>
    <dbReference type="NCBI Taxonomy" id="171437"/>
    <lineage>
        <taxon>Bacteria</taxon>
        <taxon>Pseudomonadati</taxon>
        <taxon>Pseudomonadota</taxon>
        <taxon>Alphaproteobacteria</taxon>
        <taxon>Geminicoccales</taxon>
        <taxon>Geminicoccaceae</taxon>
        <taxon>Tistrella</taxon>
    </lineage>
</organism>
<dbReference type="GeneID" id="97242344"/>
<proteinExistence type="predicted"/>
<dbReference type="EC" id="2.1.1.80" evidence="2"/>
<keyword evidence="5" id="KW-0949">S-adenosyl-L-methionine</keyword>
<dbReference type="Gene3D" id="3.40.50.150">
    <property type="entry name" value="Vaccinia Virus protein VP39"/>
    <property type="match status" value="1"/>
</dbReference>
<keyword evidence="4" id="KW-0808">Transferase</keyword>
<dbReference type="InterPro" id="IPR022641">
    <property type="entry name" value="CheR_N"/>
</dbReference>
<protein>
    <recommendedName>
        <fullName evidence="2">protein-glutamate O-methyltransferase</fullName>
        <ecNumber evidence="2">2.1.1.80</ecNumber>
    </recommendedName>
</protein>
<dbReference type="RefSeq" id="WP_062763893.1">
    <property type="nucleotide sequence ID" value="NZ_CP121027.1"/>
</dbReference>
<comment type="catalytic activity">
    <reaction evidence="1">
        <text>L-glutamyl-[protein] + S-adenosyl-L-methionine = [protein]-L-glutamate 5-O-methyl ester + S-adenosyl-L-homocysteine</text>
        <dbReference type="Rhea" id="RHEA:24452"/>
        <dbReference type="Rhea" id="RHEA-COMP:10208"/>
        <dbReference type="Rhea" id="RHEA-COMP:10311"/>
        <dbReference type="ChEBI" id="CHEBI:29973"/>
        <dbReference type="ChEBI" id="CHEBI:57856"/>
        <dbReference type="ChEBI" id="CHEBI:59789"/>
        <dbReference type="ChEBI" id="CHEBI:82795"/>
        <dbReference type="EC" id="2.1.1.80"/>
    </reaction>
</comment>
<feature type="domain" description="CheR-type methyltransferase" evidence="6">
    <location>
        <begin position="1"/>
        <end position="269"/>
    </location>
</feature>
<dbReference type="PANTHER" id="PTHR24422">
    <property type="entry name" value="CHEMOTAXIS PROTEIN METHYLTRANSFERASE"/>
    <property type="match status" value="1"/>
</dbReference>
<evidence type="ECO:0000256" key="1">
    <source>
        <dbReference type="ARBA" id="ARBA00001541"/>
    </source>
</evidence>
<accession>A0A162L1L5</accession>
<dbReference type="InterPro" id="IPR000780">
    <property type="entry name" value="CheR_MeTrfase"/>
</dbReference>
<evidence type="ECO:0000256" key="2">
    <source>
        <dbReference type="ARBA" id="ARBA00012534"/>
    </source>
</evidence>
<evidence type="ECO:0000256" key="4">
    <source>
        <dbReference type="ARBA" id="ARBA00022679"/>
    </source>
</evidence>
<dbReference type="SUPFAM" id="SSF53335">
    <property type="entry name" value="S-adenosyl-L-methionine-dependent methyltransferases"/>
    <property type="match status" value="1"/>
</dbReference>
<evidence type="ECO:0000313" key="7">
    <source>
        <dbReference type="EMBL" id="KYO52734.1"/>
    </source>
</evidence>
<dbReference type="Gene3D" id="1.10.155.10">
    <property type="entry name" value="Chemotaxis receptor methyltransferase CheR, N-terminal domain"/>
    <property type="match status" value="1"/>
</dbReference>
<dbReference type="PROSITE" id="PS50123">
    <property type="entry name" value="CHER"/>
    <property type="match status" value="1"/>
</dbReference>
<name>A0A162L1L5_9PROT</name>
<dbReference type="Pfam" id="PF01739">
    <property type="entry name" value="CheR"/>
    <property type="match status" value="1"/>
</dbReference>
<evidence type="ECO:0000256" key="5">
    <source>
        <dbReference type="ARBA" id="ARBA00022691"/>
    </source>
</evidence>
<evidence type="ECO:0000259" key="6">
    <source>
        <dbReference type="PROSITE" id="PS50123"/>
    </source>
</evidence>
<dbReference type="InterPro" id="IPR050903">
    <property type="entry name" value="Bact_Chemotaxis_MeTrfase"/>
</dbReference>
<dbReference type="Proteomes" id="UP000075787">
    <property type="component" value="Unassembled WGS sequence"/>
</dbReference>
<dbReference type="CDD" id="cd02440">
    <property type="entry name" value="AdoMet_MTases"/>
    <property type="match status" value="1"/>
</dbReference>
<sequence length="269" mass="30713">MAPEDFAFISGMLKQRSGLVIGPDKLYLLESRLSPLARRRGLPGLPELIAELRKPSAEELRRDVTDAMTTNETSFFRDIKPFDELRKFVLPELLARRQDRRQLRIWSAAASTGQEAYTIAMLFKEMGAKLDGWRLEIIGTDLANEVLDKAKAATYSQFEVQRGLPITMLVKYFQQDGEQWRLNQTIRSMVQFRQHNLLNGAAGFGTFDVIFCRNVLIYFDQDTKRKVLEDLRKVIAPDGFLFLGGAETVLGITDRFRPLPDHRGVYVPA</sequence>
<dbReference type="AlphaFoldDB" id="A0A162L1L5"/>
<dbReference type="PANTHER" id="PTHR24422:SF21">
    <property type="entry name" value="CHEMOTAXIS PROTEIN METHYLTRANSFERASE 1"/>
    <property type="match status" value="1"/>
</dbReference>